<dbReference type="EMBL" id="WWCK01000011">
    <property type="protein sequence ID" value="MYM70502.1"/>
    <property type="molecule type" value="Genomic_DNA"/>
</dbReference>
<protein>
    <recommendedName>
        <fullName evidence="3">Phage tail tape measure protein</fullName>
    </recommendedName>
</protein>
<sequence>MNWSPLGLFYQGFAAVMSWFGVEMPAKFSTFGANILTSLGNGISSGLDSVKAFFGGFWDGVKATFDGGIGSINALILNWSPLGLFYQGFAAVMSWFGVEMPAKFSTFGANILDGLVNGITSRLGAVKDAIVGAGESAVAWFKEKLGIHSPSRVFGELGGFISQGAAIGIDDQKAAVAKASLALAVTAAGAFNSPALAQAAQLGTNLAQGVQVQMATAGQLAAPLGQAAPQVGNQVPIDRRSSVLTPQASPGAASAAPAAAAPNYTIQITAAPGMDPQAIARAVSAELDRRERAKQSRAISRLTD</sequence>
<evidence type="ECO:0000313" key="1">
    <source>
        <dbReference type="EMBL" id="MYM70502.1"/>
    </source>
</evidence>
<name>A0A7X4GXI3_9BURK</name>
<accession>A0A7X4GXI3</accession>
<dbReference type="Proteomes" id="UP000450012">
    <property type="component" value="Unassembled WGS sequence"/>
</dbReference>
<comment type="caution">
    <text evidence="1">The sequence shown here is derived from an EMBL/GenBank/DDBJ whole genome shotgun (WGS) entry which is preliminary data.</text>
</comment>
<evidence type="ECO:0008006" key="3">
    <source>
        <dbReference type="Google" id="ProtNLM"/>
    </source>
</evidence>
<gene>
    <name evidence="1" type="ORF">GTP45_27370</name>
</gene>
<organism evidence="1 2">
    <name type="scientific">Duganella rivi</name>
    <dbReference type="NCBI Taxonomy" id="2666083"/>
    <lineage>
        <taxon>Bacteria</taxon>
        <taxon>Pseudomonadati</taxon>
        <taxon>Pseudomonadota</taxon>
        <taxon>Betaproteobacteria</taxon>
        <taxon>Burkholderiales</taxon>
        <taxon>Oxalobacteraceae</taxon>
        <taxon>Telluria group</taxon>
        <taxon>Duganella</taxon>
    </lineage>
</organism>
<evidence type="ECO:0000313" key="2">
    <source>
        <dbReference type="Proteomes" id="UP000450012"/>
    </source>
</evidence>
<keyword evidence="2" id="KW-1185">Reference proteome</keyword>
<proteinExistence type="predicted"/>
<reference evidence="1 2" key="1">
    <citation type="submission" date="2019-12" db="EMBL/GenBank/DDBJ databases">
        <title>Novel species isolated from a subtropical stream in China.</title>
        <authorList>
            <person name="Lu H."/>
        </authorList>
    </citation>
    <scope>NUCLEOTIDE SEQUENCE [LARGE SCALE GENOMIC DNA]</scope>
    <source>
        <strain evidence="1 2">FT55W</strain>
    </source>
</reference>
<dbReference type="AlphaFoldDB" id="A0A7X4GXI3"/>